<dbReference type="EMBL" id="BMWD01000010">
    <property type="protein sequence ID" value="GGX62578.1"/>
    <property type="molecule type" value="Genomic_DNA"/>
</dbReference>
<reference evidence="4" key="1">
    <citation type="journal article" date="2014" name="Int. J. Syst. Evol. Microbiol.">
        <title>Complete genome sequence of Corynebacterium casei LMG S-19264T (=DSM 44701T), isolated from a smear-ripened cheese.</title>
        <authorList>
            <consortium name="US DOE Joint Genome Institute (JGI-PGF)"/>
            <person name="Walter F."/>
            <person name="Albersmeier A."/>
            <person name="Kalinowski J."/>
            <person name="Ruckert C."/>
        </authorList>
    </citation>
    <scope>NUCLEOTIDE SEQUENCE</scope>
    <source>
        <strain evidence="4">JCM 4956</strain>
    </source>
</reference>
<comment type="caution">
    <text evidence="4">The sequence shown here is derived from an EMBL/GenBank/DDBJ whole genome shotgun (WGS) entry which is preliminary data.</text>
</comment>
<feature type="transmembrane region" description="Helical" evidence="2">
    <location>
        <begin position="361"/>
        <end position="380"/>
    </location>
</feature>
<sequence length="543" mass="57099">MSEARELICRPPRGRALQYLGALGVAGTVAAVVRGLSGTLDLWVCGGLLSAVVGAVSLHTAALRLVADEYGVHTRTLLRRRSVPWRDIADLQVCLRYASSSYGPQFRIGLVPREGRARLLPLPRGWAPDHSDFDERVGVLRALHRRHGSPDSDHVPVVSARAAGRGRAGSLGLCALLLAGAGVAAWFVPAAEAGEQAWKAAAPCRVTAPQERRDDCLTHEPAVVSRTVAARTKRQSWLYLADGRPLERVAVSREAAQRFVPGDRVELTFWHGEVREVVGERHVWREHVPAAGELAVIAAVLALGAGYPGARVLLGVRGRRLPRDEVLPSALPFAVALAGTGLWLLPLCRLHPTTLLTSPAAVTWAAAGSAGTLALFAWAWRRTRVLPPGEVAADGGTADGGTDVFLAARFLEYTDYNPYGFGTHVVLGDGPPSVVPHPGPGRFAARRIPAERFALTGLRRVRGGDGDTVSGSWHVAEFDDGGRPVRLAAEPGDLARIVGALGTAGASTGGAQAADTSEAQAAGASGARLPESPAPRAAHGPTG</sequence>
<feature type="transmembrane region" description="Helical" evidence="2">
    <location>
        <begin position="48"/>
        <end position="67"/>
    </location>
</feature>
<protein>
    <submittedName>
        <fullName evidence="4">Membrane protein</fullName>
    </submittedName>
</protein>
<accession>A0A918KG72</accession>
<evidence type="ECO:0000313" key="4">
    <source>
        <dbReference type="EMBL" id="GGX62578.1"/>
    </source>
</evidence>
<feature type="compositionally biased region" description="Low complexity" evidence="1">
    <location>
        <begin position="505"/>
        <end position="525"/>
    </location>
</feature>
<evidence type="ECO:0000256" key="1">
    <source>
        <dbReference type="SAM" id="MobiDB-lite"/>
    </source>
</evidence>
<feature type="transmembrane region" description="Helical" evidence="2">
    <location>
        <begin position="168"/>
        <end position="188"/>
    </location>
</feature>
<keyword evidence="5" id="KW-1185">Reference proteome</keyword>
<name>A0A918KG72_9ACTN</name>
<feature type="transmembrane region" description="Helical" evidence="2">
    <location>
        <begin position="294"/>
        <end position="314"/>
    </location>
</feature>
<dbReference type="InterPro" id="IPR019692">
    <property type="entry name" value="CFP-6_PH"/>
</dbReference>
<dbReference type="AlphaFoldDB" id="A0A918KG72"/>
<evidence type="ECO:0000313" key="5">
    <source>
        <dbReference type="Proteomes" id="UP000645555"/>
    </source>
</evidence>
<feature type="region of interest" description="Disordered" evidence="1">
    <location>
        <begin position="505"/>
        <end position="543"/>
    </location>
</feature>
<dbReference type="Proteomes" id="UP000645555">
    <property type="component" value="Unassembled WGS sequence"/>
</dbReference>
<feature type="transmembrane region" description="Helical" evidence="2">
    <location>
        <begin position="16"/>
        <end position="36"/>
    </location>
</feature>
<evidence type="ECO:0000259" key="3">
    <source>
        <dbReference type="Pfam" id="PF10756"/>
    </source>
</evidence>
<reference evidence="4" key="2">
    <citation type="submission" date="2020-09" db="EMBL/GenBank/DDBJ databases">
        <authorList>
            <person name="Sun Q."/>
            <person name="Ohkuma M."/>
        </authorList>
    </citation>
    <scope>NUCLEOTIDE SEQUENCE</scope>
    <source>
        <strain evidence="4">JCM 4956</strain>
    </source>
</reference>
<dbReference type="Pfam" id="PF10756">
    <property type="entry name" value="bPH_6"/>
    <property type="match status" value="1"/>
</dbReference>
<organism evidence="4 5">
    <name type="scientific">Streptomyces fructofermentans</name>
    <dbReference type="NCBI Taxonomy" id="152141"/>
    <lineage>
        <taxon>Bacteria</taxon>
        <taxon>Bacillati</taxon>
        <taxon>Actinomycetota</taxon>
        <taxon>Actinomycetes</taxon>
        <taxon>Kitasatosporales</taxon>
        <taxon>Streptomycetaceae</taxon>
        <taxon>Streptomyces</taxon>
    </lineage>
</organism>
<proteinExistence type="predicted"/>
<keyword evidence="2" id="KW-0472">Membrane</keyword>
<evidence type="ECO:0000256" key="2">
    <source>
        <dbReference type="SAM" id="Phobius"/>
    </source>
</evidence>
<gene>
    <name evidence="4" type="ORF">GCM10010515_32800</name>
</gene>
<feature type="transmembrane region" description="Helical" evidence="2">
    <location>
        <begin position="326"/>
        <end position="345"/>
    </location>
</feature>
<keyword evidence="2" id="KW-0812">Transmembrane</keyword>
<dbReference type="RefSeq" id="WP_190036238.1">
    <property type="nucleotide sequence ID" value="NZ_BMWD01000010.1"/>
</dbReference>
<keyword evidence="2" id="KW-1133">Transmembrane helix</keyword>
<feature type="domain" description="Low molecular weight protein antigen 6 PH" evidence="3">
    <location>
        <begin position="63"/>
        <end position="92"/>
    </location>
</feature>